<organism evidence="1 2">
    <name type="scientific">Sphingorhabdus rigui</name>
    <dbReference type="NCBI Taxonomy" id="1282858"/>
    <lineage>
        <taxon>Bacteria</taxon>
        <taxon>Pseudomonadati</taxon>
        <taxon>Pseudomonadota</taxon>
        <taxon>Alphaproteobacteria</taxon>
        <taxon>Sphingomonadales</taxon>
        <taxon>Sphingomonadaceae</taxon>
        <taxon>Sphingorhabdus</taxon>
    </lineage>
</organism>
<reference evidence="1 2" key="1">
    <citation type="submission" date="2020-08" db="EMBL/GenBank/DDBJ databases">
        <title>Genomic Encyclopedia of Type Strains, Phase IV (KMG-IV): sequencing the most valuable type-strain genomes for metagenomic binning, comparative biology and taxonomic classification.</title>
        <authorList>
            <person name="Goeker M."/>
        </authorList>
    </citation>
    <scope>NUCLEOTIDE SEQUENCE [LARGE SCALE GENOMIC DNA]</scope>
    <source>
        <strain evidence="1 2">DSM 29050</strain>
    </source>
</reference>
<sequence length="244" mass="27267">MARKTNASDLVLTILPDSAQRIPSGPRVNRNRLMPGLRVRHDGWTEERTQRFFDALGHTGCVRDAARVAGVSNAAAYRMKRRFPLFAQAWEDALDRAGQGLLAIAYKRAVEGRETVIIRGGQEYERRITPSDAILGLLLKRGDMAGTGALPGGKLPDDLLSFDEWQRHKRFDDYGRKIEIEDPETSKDKFIAKLTEIRNRLKEYGRQGVACPTCHQPLPDGWPNQSMAVLVASGLVGPNELFDD</sequence>
<comment type="caution">
    <text evidence="1">The sequence shown here is derived from an EMBL/GenBank/DDBJ whole genome shotgun (WGS) entry which is preliminary data.</text>
</comment>
<proteinExistence type="predicted"/>
<evidence type="ECO:0008006" key="3">
    <source>
        <dbReference type="Google" id="ProtNLM"/>
    </source>
</evidence>
<gene>
    <name evidence="1" type="ORF">GGR91_000732</name>
</gene>
<dbReference type="AlphaFoldDB" id="A0A840B0S1"/>
<keyword evidence="2" id="KW-1185">Reference proteome</keyword>
<dbReference type="Proteomes" id="UP000581447">
    <property type="component" value="Unassembled WGS sequence"/>
</dbReference>
<protein>
    <recommendedName>
        <fullName evidence="3">Terminase small subunit</fullName>
    </recommendedName>
</protein>
<dbReference type="RefSeq" id="WP_183940156.1">
    <property type="nucleotide sequence ID" value="NZ_BAABBG010000001.1"/>
</dbReference>
<dbReference type="EMBL" id="JACIEA010000001">
    <property type="protein sequence ID" value="MBB3942510.1"/>
    <property type="molecule type" value="Genomic_DNA"/>
</dbReference>
<name>A0A840B0S1_9SPHN</name>
<evidence type="ECO:0000313" key="1">
    <source>
        <dbReference type="EMBL" id="MBB3942510.1"/>
    </source>
</evidence>
<evidence type="ECO:0000313" key="2">
    <source>
        <dbReference type="Proteomes" id="UP000581447"/>
    </source>
</evidence>
<accession>A0A840B0S1</accession>